<proteinExistence type="predicted"/>
<name>A0A832CRB3_9CREN</name>
<dbReference type="Gene3D" id="2.20.25.10">
    <property type="match status" value="1"/>
</dbReference>
<dbReference type="AlphaFoldDB" id="A0A832CRB3"/>
<dbReference type="SUPFAM" id="SSF158997">
    <property type="entry name" value="Trm112p-like"/>
    <property type="match status" value="1"/>
</dbReference>
<comment type="caution">
    <text evidence="1">The sequence shown here is derived from an EMBL/GenBank/DDBJ whole genome shotgun (WGS) entry which is preliminary data.</text>
</comment>
<evidence type="ECO:0000313" key="1">
    <source>
        <dbReference type="EMBL" id="HGQ35242.1"/>
    </source>
</evidence>
<reference evidence="1" key="1">
    <citation type="journal article" date="2020" name="mSystems">
        <title>Genome- and Community-Level Interaction Insights into Carbon Utilization and Element Cycling Functions of Hydrothermarchaeota in Hydrothermal Sediment.</title>
        <authorList>
            <person name="Zhou Z."/>
            <person name="Liu Y."/>
            <person name="Xu W."/>
            <person name="Pan J."/>
            <person name="Luo Z.H."/>
            <person name="Li M."/>
        </authorList>
    </citation>
    <scope>NUCLEOTIDE SEQUENCE</scope>
    <source>
        <strain evidence="1">SpSt-667</strain>
    </source>
</reference>
<protein>
    <submittedName>
        <fullName evidence="1">Trm112 family protein</fullName>
    </submittedName>
</protein>
<dbReference type="EMBL" id="DTCK01000008">
    <property type="protein sequence ID" value="HGQ35242.1"/>
    <property type="molecule type" value="Genomic_DNA"/>
</dbReference>
<accession>A0A832CRB3</accession>
<dbReference type="Pfam" id="PF03966">
    <property type="entry name" value="Trm112p"/>
    <property type="match status" value="1"/>
</dbReference>
<organism evidence="1">
    <name type="scientific">Ignisphaera aggregans</name>
    <dbReference type="NCBI Taxonomy" id="334771"/>
    <lineage>
        <taxon>Archaea</taxon>
        <taxon>Thermoproteota</taxon>
        <taxon>Thermoprotei</taxon>
        <taxon>Desulfurococcales</taxon>
        <taxon>Desulfurococcaceae</taxon>
        <taxon>Ignisphaera</taxon>
    </lineage>
</organism>
<gene>
    <name evidence="1" type="ORF">ENU41_00995</name>
</gene>
<sequence>MKYPTVDIIACPTCKYYPLNLKVFRETKVRAPSVTRKPFCEIFCALHNKYVIELTHIDCEECLTHDIVWGILCCPNCKEYYPIILGVPIMYPPYLRQNLRIKALLNIFTRKFRLDLANILCNT</sequence>
<dbReference type="InterPro" id="IPR005651">
    <property type="entry name" value="Trm112-like"/>
</dbReference>